<keyword evidence="3" id="KW-0227">DNA damage</keyword>
<comment type="caution">
    <text evidence="9">The sequence shown here is derived from an EMBL/GenBank/DDBJ whole genome shotgun (WGS) entry which is preliminary data.</text>
</comment>
<dbReference type="PROSITE" id="PS50162">
    <property type="entry name" value="RECA_2"/>
    <property type="match status" value="1"/>
</dbReference>
<dbReference type="GO" id="GO:0140664">
    <property type="term" value="F:ATP-dependent DNA damage sensor activity"/>
    <property type="evidence" value="ECO:0007669"/>
    <property type="project" value="InterPro"/>
</dbReference>
<keyword evidence="6" id="KW-0539">Nucleus</keyword>
<feature type="compositionally biased region" description="Polar residues" evidence="7">
    <location>
        <begin position="362"/>
        <end position="377"/>
    </location>
</feature>
<evidence type="ECO:0000313" key="10">
    <source>
        <dbReference type="Proteomes" id="UP001140091"/>
    </source>
</evidence>
<dbReference type="EMBL" id="JANBPK010000730">
    <property type="protein sequence ID" value="KAJ2933983.1"/>
    <property type="molecule type" value="Genomic_DNA"/>
</dbReference>
<keyword evidence="4" id="KW-0067">ATP-binding</keyword>
<dbReference type="InterPro" id="IPR020588">
    <property type="entry name" value="RecA_ATP-bd"/>
</dbReference>
<evidence type="ECO:0000256" key="6">
    <source>
        <dbReference type="ARBA" id="ARBA00023242"/>
    </source>
</evidence>
<keyword evidence="2" id="KW-0547">Nucleotide-binding</keyword>
<accession>A0A9W8MM31</accession>
<dbReference type="AlphaFoldDB" id="A0A9W8MM31"/>
<evidence type="ECO:0000313" key="9">
    <source>
        <dbReference type="EMBL" id="KAJ2933983.1"/>
    </source>
</evidence>
<dbReference type="GO" id="GO:0000722">
    <property type="term" value="P:telomere maintenance via recombination"/>
    <property type="evidence" value="ECO:0007669"/>
    <property type="project" value="TreeGrafter"/>
</dbReference>
<feature type="compositionally biased region" description="Low complexity" evidence="7">
    <location>
        <begin position="274"/>
        <end position="285"/>
    </location>
</feature>
<dbReference type="InterPro" id="IPR047348">
    <property type="entry name" value="XRCC3-like_C"/>
</dbReference>
<dbReference type="InterPro" id="IPR027417">
    <property type="entry name" value="P-loop_NTPase"/>
</dbReference>
<evidence type="ECO:0000256" key="2">
    <source>
        <dbReference type="ARBA" id="ARBA00022741"/>
    </source>
</evidence>
<dbReference type="SUPFAM" id="SSF52540">
    <property type="entry name" value="P-loop containing nucleoside triphosphate hydrolases"/>
    <property type="match status" value="1"/>
</dbReference>
<sequence>MIQLDELTEPLDEIFSTGDHILDQALGGGIRTGMLWEIVGESSAGKTQVALQLSLFVQNPPELGGISGSTCYLTTSAKLPTGRLKQIADSNSQLSPDCGLDHVHTISISTVPILQNILTNVLPSFIQQKASSHRPVKLVIIDALTELFHSSEKTSKTTLFDRSKDLNRIASALHTVAGTYNVAVVVINEVIDRFERGPAPSSSKDLVYSDKSRWFNTCNSVPGENTKEASLGLVWANQLNARIMLSKTGRRRYIDESELLLHQPQQQKKARVDGSSNSSGQQAQAPVNDDDAQQATLVRRLSVIFSSVAPSVSLDYIITHEGFRVLPDDSLLEELKAQSYGFANEESEEPAQIQNLSQNNATTLPEFTAPAQASQSQEESKEDEWDRYWEEEDEESKNVDWDALELSLTQAES</sequence>
<name>A0A9W8MM31_9AGAR</name>
<evidence type="ECO:0000259" key="8">
    <source>
        <dbReference type="PROSITE" id="PS50162"/>
    </source>
</evidence>
<reference evidence="9" key="1">
    <citation type="submission" date="2022-06" db="EMBL/GenBank/DDBJ databases">
        <title>Genome Sequence of Candolleomyces eurysporus.</title>
        <authorList>
            <person name="Buettner E."/>
        </authorList>
    </citation>
    <scope>NUCLEOTIDE SEQUENCE</scope>
    <source>
        <strain evidence="9">VTCC 930004</strain>
    </source>
</reference>
<dbReference type="PANTHER" id="PTHR46487">
    <property type="entry name" value="DNA REPAIR PROTEIN XRCC3"/>
    <property type="match status" value="1"/>
</dbReference>
<dbReference type="GO" id="GO:0005657">
    <property type="term" value="C:replication fork"/>
    <property type="evidence" value="ECO:0007669"/>
    <property type="project" value="TreeGrafter"/>
</dbReference>
<evidence type="ECO:0000256" key="3">
    <source>
        <dbReference type="ARBA" id="ARBA00022763"/>
    </source>
</evidence>
<evidence type="ECO:0000256" key="7">
    <source>
        <dbReference type="SAM" id="MobiDB-lite"/>
    </source>
</evidence>
<evidence type="ECO:0000256" key="5">
    <source>
        <dbReference type="ARBA" id="ARBA00023204"/>
    </source>
</evidence>
<dbReference type="Proteomes" id="UP001140091">
    <property type="component" value="Unassembled WGS sequence"/>
</dbReference>
<dbReference type="GO" id="GO:0061982">
    <property type="term" value="P:meiosis I cell cycle process"/>
    <property type="evidence" value="ECO:0007669"/>
    <property type="project" value="UniProtKB-ARBA"/>
</dbReference>
<comment type="subcellular location">
    <subcellularLocation>
        <location evidence="1">Nucleus</location>
    </subcellularLocation>
</comment>
<dbReference type="GO" id="GO:0071140">
    <property type="term" value="P:resolution of mitotic recombination intermediates"/>
    <property type="evidence" value="ECO:0007669"/>
    <property type="project" value="TreeGrafter"/>
</dbReference>
<protein>
    <recommendedName>
        <fullName evidence="8">RecA family profile 1 domain-containing protein</fullName>
    </recommendedName>
</protein>
<feature type="domain" description="RecA family profile 1" evidence="8">
    <location>
        <begin position="11"/>
        <end position="190"/>
    </location>
</feature>
<keyword evidence="5" id="KW-0234">DNA repair</keyword>
<dbReference type="Gene3D" id="3.40.50.300">
    <property type="entry name" value="P-loop containing nucleotide triphosphate hydrolases"/>
    <property type="match status" value="1"/>
</dbReference>
<keyword evidence="10" id="KW-1185">Reference proteome</keyword>
<dbReference type="OrthoDB" id="1861185at2759"/>
<dbReference type="Pfam" id="PF08423">
    <property type="entry name" value="Rad51"/>
    <property type="match status" value="1"/>
</dbReference>
<dbReference type="GO" id="GO:0000400">
    <property type="term" value="F:four-way junction DNA binding"/>
    <property type="evidence" value="ECO:0007669"/>
    <property type="project" value="TreeGrafter"/>
</dbReference>
<dbReference type="InterPro" id="IPR013632">
    <property type="entry name" value="Rad51_C"/>
</dbReference>
<proteinExistence type="predicted"/>
<gene>
    <name evidence="9" type="ORF">H1R20_g3114</name>
</gene>
<dbReference type="GO" id="GO:0045003">
    <property type="term" value="P:double-strand break repair via synthesis-dependent strand annealing"/>
    <property type="evidence" value="ECO:0007669"/>
    <property type="project" value="TreeGrafter"/>
</dbReference>
<dbReference type="PANTHER" id="PTHR46487:SF1">
    <property type="entry name" value="DNA REPAIR PROTEIN XRCC3"/>
    <property type="match status" value="1"/>
</dbReference>
<evidence type="ECO:0000256" key="1">
    <source>
        <dbReference type="ARBA" id="ARBA00004123"/>
    </source>
</evidence>
<evidence type="ECO:0000256" key="4">
    <source>
        <dbReference type="ARBA" id="ARBA00022840"/>
    </source>
</evidence>
<feature type="non-terminal residue" evidence="9">
    <location>
        <position position="1"/>
    </location>
</feature>
<feature type="region of interest" description="Disordered" evidence="7">
    <location>
        <begin position="362"/>
        <end position="401"/>
    </location>
</feature>
<dbReference type="GO" id="GO:0090656">
    <property type="term" value="P:t-circle formation"/>
    <property type="evidence" value="ECO:0007669"/>
    <property type="project" value="TreeGrafter"/>
</dbReference>
<dbReference type="GO" id="GO:0033065">
    <property type="term" value="C:Rad51C-XRCC3 complex"/>
    <property type="evidence" value="ECO:0007669"/>
    <property type="project" value="TreeGrafter"/>
</dbReference>
<feature type="region of interest" description="Disordered" evidence="7">
    <location>
        <begin position="264"/>
        <end position="290"/>
    </location>
</feature>
<dbReference type="CDD" id="cd19491">
    <property type="entry name" value="XRCC3"/>
    <property type="match status" value="1"/>
</dbReference>
<feature type="compositionally biased region" description="Acidic residues" evidence="7">
    <location>
        <begin position="380"/>
        <end position="395"/>
    </location>
</feature>
<organism evidence="9 10">
    <name type="scientific">Candolleomyces eurysporus</name>
    <dbReference type="NCBI Taxonomy" id="2828524"/>
    <lineage>
        <taxon>Eukaryota</taxon>
        <taxon>Fungi</taxon>
        <taxon>Dikarya</taxon>
        <taxon>Basidiomycota</taxon>
        <taxon>Agaricomycotina</taxon>
        <taxon>Agaricomycetes</taxon>
        <taxon>Agaricomycetidae</taxon>
        <taxon>Agaricales</taxon>
        <taxon>Agaricineae</taxon>
        <taxon>Psathyrellaceae</taxon>
        <taxon>Candolleomyces</taxon>
    </lineage>
</organism>
<dbReference type="GO" id="GO:0005524">
    <property type="term" value="F:ATP binding"/>
    <property type="evidence" value="ECO:0007669"/>
    <property type="project" value="UniProtKB-KW"/>
</dbReference>